<accession>A0A127M2E4</accession>
<organism evidence="1 2">
    <name type="scientific">Zhongshania aliphaticivorans</name>
    <dbReference type="NCBI Taxonomy" id="1470434"/>
    <lineage>
        <taxon>Bacteria</taxon>
        <taxon>Pseudomonadati</taxon>
        <taxon>Pseudomonadota</taxon>
        <taxon>Gammaproteobacteria</taxon>
        <taxon>Cellvibrionales</taxon>
        <taxon>Spongiibacteraceae</taxon>
        <taxon>Zhongshania</taxon>
    </lineage>
</organism>
<dbReference type="KEGG" id="zal:AZF00_03315"/>
<sequence>MNSYQLGELELSIDFLTAQASGDAKYAQSATTKLLDYLQDGEVTSHQIRMLTFILENIVKDKGLCKKVIYGKSGRPRNPALTSHQVGIATSVLKFRKLGNSLKGSPDNPDKPGAFYLAAEEFFGSHPPEEKIRYVRHCWESHKKLAIDMSEGGPDF</sequence>
<evidence type="ECO:0000313" key="2">
    <source>
        <dbReference type="Proteomes" id="UP000074119"/>
    </source>
</evidence>
<reference evidence="1 2" key="1">
    <citation type="submission" date="2015-12" db="EMBL/GenBank/DDBJ databases">
        <authorList>
            <person name="Shamseldin A."/>
            <person name="Moawad H."/>
            <person name="Abd El-Rahim W.M."/>
            <person name="Sadowsky M.J."/>
        </authorList>
    </citation>
    <scope>NUCLEOTIDE SEQUENCE [LARGE SCALE GENOMIC DNA]</scope>
    <source>
        <strain evidence="1 2">SM2</strain>
    </source>
</reference>
<dbReference type="Proteomes" id="UP000074119">
    <property type="component" value="Chromosome"/>
</dbReference>
<dbReference type="STRING" id="1470434.AZF00_03315"/>
<name>A0A127M2E4_9GAMM</name>
<dbReference type="AlphaFoldDB" id="A0A127M2E4"/>
<evidence type="ECO:0000313" key="1">
    <source>
        <dbReference type="EMBL" id="AMO67390.1"/>
    </source>
</evidence>
<protein>
    <submittedName>
        <fullName evidence="1">Uncharacterized protein</fullName>
    </submittedName>
</protein>
<dbReference type="EMBL" id="CP014544">
    <property type="protein sequence ID" value="AMO67390.1"/>
    <property type="molecule type" value="Genomic_DNA"/>
</dbReference>
<dbReference type="RefSeq" id="WP_008250449.1">
    <property type="nucleotide sequence ID" value="NZ_CP014544.1"/>
</dbReference>
<proteinExistence type="predicted"/>
<gene>
    <name evidence="1" type="ORF">AZF00_03315</name>
</gene>